<dbReference type="RefSeq" id="WP_104363921.1">
    <property type="nucleotide sequence ID" value="NZ_PSZD01000015.1"/>
</dbReference>
<dbReference type="InterPro" id="IPR041726">
    <property type="entry name" value="ACAD10_11_N"/>
</dbReference>
<proteinExistence type="predicted"/>
<evidence type="ECO:0000313" key="2">
    <source>
        <dbReference type="EMBL" id="PPJ25579.1"/>
    </source>
</evidence>
<evidence type="ECO:0000313" key="3">
    <source>
        <dbReference type="Proteomes" id="UP000238356"/>
    </source>
</evidence>
<dbReference type="InterPro" id="IPR002575">
    <property type="entry name" value="Aminoglycoside_PTrfase"/>
</dbReference>
<dbReference type="InterPro" id="IPR011009">
    <property type="entry name" value="Kinase-like_dom_sf"/>
</dbReference>
<protein>
    <submittedName>
        <fullName evidence="2">Phosphotransferase family protein</fullName>
    </submittedName>
</protein>
<dbReference type="PANTHER" id="PTHR21310:SF57">
    <property type="entry name" value="BLR2944 PROTEIN"/>
    <property type="match status" value="1"/>
</dbReference>
<evidence type="ECO:0000259" key="1">
    <source>
        <dbReference type="Pfam" id="PF01636"/>
    </source>
</evidence>
<feature type="domain" description="Aminoglycoside phosphotransferase" evidence="1">
    <location>
        <begin position="50"/>
        <end position="265"/>
    </location>
</feature>
<comment type="caution">
    <text evidence="2">The sequence shown here is derived from an EMBL/GenBank/DDBJ whole genome shotgun (WGS) entry which is preliminary data.</text>
</comment>
<sequence length="331" mass="36605">MTSPAIPTVDLGAGVTALLKREPERDDISVTEPVKIFGGNARHAWTCTATWRVRGRRFTEEMILLVRPAGSQVDTDPGWEFVVLDGLAAQGVRAPRIWAHDPSGELFGGPAVLLQRLPGRADAVEYLEADLATGRARTLDLARALAELHAATPPDLGVEVSPVTRWRAQFEEARLEPWPTVSWLFDWLQRHYVPSGQSVLVHGDFRPGNVLYSGDRITGILDWEMTHLGDPVEDIAWAYRALWSPGRFVPLDEFVAAYEAAGGPPVTAEALQWNRVFCEVKFAVISLRAARSFADGTSHNLRLVDRARTVVPAMQRCLRWISEPNGNGARC</sequence>
<dbReference type="AlphaFoldDB" id="A0A2S6A243"/>
<organism evidence="2 3">
    <name type="scientific">Nocardia nova</name>
    <dbReference type="NCBI Taxonomy" id="37330"/>
    <lineage>
        <taxon>Bacteria</taxon>
        <taxon>Bacillati</taxon>
        <taxon>Actinomycetota</taxon>
        <taxon>Actinomycetes</taxon>
        <taxon>Mycobacteriales</taxon>
        <taxon>Nocardiaceae</taxon>
        <taxon>Nocardia</taxon>
    </lineage>
</organism>
<dbReference type="Pfam" id="PF01636">
    <property type="entry name" value="APH"/>
    <property type="match status" value="1"/>
</dbReference>
<reference evidence="2 3" key="1">
    <citation type="submission" date="2018-02" db="EMBL/GenBank/DDBJ databases">
        <title>8 Nocardia nova and 1 Nocardia cyriacigeorgica strain used for evolution to TMP-SMX.</title>
        <authorList>
            <person name="Mehta H."/>
            <person name="Weng J."/>
            <person name="Shamoo Y."/>
        </authorList>
    </citation>
    <scope>NUCLEOTIDE SEQUENCE [LARGE SCALE GENOMIC DNA]</scope>
    <source>
        <strain evidence="2 3">BAA2227</strain>
    </source>
</reference>
<keyword evidence="3" id="KW-1185">Reference proteome</keyword>
<keyword evidence="2" id="KW-0808">Transferase</keyword>
<dbReference type="CDD" id="cd05154">
    <property type="entry name" value="ACAD10_11_N-like"/>
    <property type="match status" value="1"/>
</dbReference>
<dbReference type="EMBL" id="PSZD01000015">
    <property type="protein sequence ID" value="PPJ25579.1"/>
    <property type="molecule type" value="Genomic_DNA"/>
</dbReference>
<accession>A0A2S6A243</accession>
<name>A0A2S6A243_9NOCA</name>
<dbReference type="Gene3D" id="3.30.200.20">
    <property type="entry name" value="Phosphorylase Kinase, domain 1"/>
    <property type="match status" value="1"/>
</dbReference>
<dbReference type="Proteomes" id="UP000238356">
    <property type="component" value="Unassembled WGS sequence"/>
</dbReference>
<dbReference type="PANTHER" id="PTHR21310">
    <property type="entry name" value="AMINOGLYCOSIDE PHOSPHOTRANSFERASE-RELATED-RELATED"/>
    <property type="match status" value="1"/>
</dbReference>
<dbReference type="InterPro" id="IPR051678">
    <property type="entry name" value="AGP_Transferase"/>
</dbReference>
<gene>
    <name evidence="2" type="ORF">C5F51_22350</name>
</gene>
<dbReference type="Gene3D" id="3.90.1200.10">
    <property type="match status" value="1"/>
</dbReference>
<dbReference type="SUPFAM" id="SSF56112">
    <property type="entry name" value="Protein kinase-like (PK-like)"/>
    <property type="match status" value="1"/>
</dbReference>
<dbReference type="GO" id="GO:0016740">
    <property type="term" value="F:transferase activity"/>
    <property type="evidence" value="ECO:0007669"/>
    <property type="project" value="UniProtKB-KW"/>
</dbReference>